<accession>A0A1F6U0N0</accession>
<name>A0A1F6U0N0_9PROT</name>
<dbReference type="EMBL" id="MFTA01000073">
    <property type="protein sequence ID" value="OGI50882.1"/>
    <property type="molecule type" value="Genomic_DNA"/>
</dbReference>
<organism evidence="1 2">
    <name type="scientific">Candidatus Muproteobacteria bacterium RIFCSPHIGHO2_02_FULL_65_16</name>
    <dbReference type="NCBI Taxonomy" id="1817766"/>
    <lineage>
        <taxon>Bacteria</taxon>
        <taxon>Pseudomonadati</taxon>
        <taxon>Pseudomonadota</taxon>
        <taxon>Candidatus Muproteobacteria</taxon>
    </lineage>
</organism>
<dbReference type="AlphaFoldDB" id="A0A1F6U0N0"/>
<proteinExistence type="predicted"/>
<sequence length="113" mass="12705">MTMTTDEKALRDIMSRLEKLERAVFRSGKVTTSKTGKDAKKYKGATGGIRLLADKGYFDKKRTFGDICKALESKGYHYTKQAAQTPLNNLSSPKKKLLVALTENGRKLYAKRK</sequence>
<protein>
    <submittedName>
        <fullName evidence="1">Uncharacterized protein</fullName>
    </submittedName>
</protein>
<evidence type="ECO:0000313" key="2">
    <source>
        <dbReference type="Proteomes" id="UP000179362"/>
    </source>
</evidence>
<reference evidence="1 2" key="1">
    <citation type="journal article" date="2016" name="Nat. Commun.">
        <title>Thousands of microbial genomes shed light on interconnected biogeochemical processes in an aquifer system.</title>
        <authorList>
            <person name="Anantharaman K."/>
            <person name="Brown C.T."/>
            <person name="Hug L.A."/>
            <person name="Sharon I."/>
            <person name="Castelle C.J."/>
            <person name="Probst A.J."/>
            <person name="Thomas B.C."/>
            <person name="Singh A."/>
            <person name="Wilkins M.J."/>
            <person name="Karaoz U."/>
            <person name="Brodie E.L."/>
            <person name="Williams K.H."/>
            <person name="Hubbard S.S."/>
            <person name="Banfield J.F."/>
        </authorList>
    </citation>
    <scope>NUCLEOTIDE SEQUENCE [LARGE SCALE GENOMIC DNA]</scope>
</reference>
<evidence type="ECO:0000313" key="1">
    <source>
        <dbReference type="EMBL" id="OGI50882.1"/>
    </source>
</evidence>
<gene>
    <name evidence="1" type="ORF">A3B81_05665</name>
</gene>
<comment type="caution">
    <text evidence="1">The sequence shown here is derived from an EMBL/GenBank/DDBJ whole genome shotgun (WGS) entry which is preliminary data.</text>
</comment>
<dbReference type="Proteomes" id="UP000179362">
    <property type="component" value="Unassembled WGS sequence"/>
</dbReference>